<evidence type="ECO:0000256" key="4">
    <source>
        <dbReference type="ARBA" id="ARBA00023136"/>
    </source>
</evidence>
<keyword evidence="4" id="KW-0472">Membrane</keyword>
<dbReference type="AlphaFoldDB" id="A0A7S3VI79"/>
<dbReference type="Pfam" id="PF03062">
    <property type="entry name" value="MBOAT"/>
    <property type="match status" value="1"/>
</dbReference>
<protein>
    <submittedName>
        <fullName evidence="7">Uncharacterized protein</fullName>
    </submittedName>
</protein>
<name>A0A7S3VI79_DUNTE</name>
<feature type="region of interest" description="Disordered" evidence="5">
    <location>
        <begin position="133"/>
        <end position="176"/>
    </location>
</feature>
<keyword evidence="3" id="KW-1133">Transmembrane helix</keyword>
<evidence type="ECO:0000256" key="3">
    <source>
        <dbReference type="ARBA" id="ARBA00022989"/>
    </source>
</evidence>
<proteinExistence type="predicted"/>
<organism evidence="7">
    <name type="scientific">Dunaliella tertiolecta</name>
    <name type="common">Green alga</name>
    <dbReference type="NCBI Taxonomy" id="3047"/>
    <lineage>
        <taxon>Eukaryota</taxon>
        <taxon>Viridiplantae</taxon>
        <taxon>Chlorophyta</taxon>
        <taxon>core chlorophytes</taxon>
        <taxon>Chlorophyceae</taxon>
        <taxon>CS clade</taxon>
        <taxon>Chlamydomonadales</taxon>
        <taxon>Dunaliellaceae</taxon>
        <taxon>Dunaliella</taxon>
    </lineage>
</organism>
<dbReference type="GO" id="GO:0019432">
    <property type="term" value="P:triglyceride biosynthetic process"/>
    <property type="evidence" value="ECO:0007669"/>
    <property type="project" value="UniProtKB-ARBA"/>
</dbReference>
<dbReference type="GO" id="GO:0016020">
    <property type="term" value="C:membrane"/>
    <property type="evidence" value="ECO:0007669"/>
    <property type="project" value="UniProtKB-SubCell"/>
</dbReference>
<evidence type="ECO:0000313" key="7">
    <source>
        <dbReference type="EMBL" id="CAE0487475.1"/>
    </source>
</evidence>
<evidence type="ECO:0000256" key="1">
    <source>
        <dbReference type="ARBA" id="ARBA00004141"/>
    </source>
</evidence>
<evidence type="ECO:0000256" key="5">
    <source>
        <dbReference type="SAM" id="MobiDB-lite"/>
    </source>
</evidence>
<evidence type="ECO:0000256" key="2">
    <source>
        <dbReference type="ARBA" id="ARBA00022692"/>
    </source>
</evidence>
<keyword evidence="2" id="KW-0812">Transmembrane</keyword>
<dbReference type="EMBL" id="HBIP01005101">
    <property type="protein sequence ID" value="CAE0487475.1"/>
    <property type="molecule type" value="Transcribed_RNA"/>
</dbReference>
<evidence type="ECO:0000256" key="6">
    <source>
        <dbReference type="SAM" id="SignalP"/>
    </source>
</evidence>
<gene>
    <name evidence="7" type="ORF">DTER00134_LOCUS2521</name>
</gene>
<sequence>MAHPLQLPAAALVVLCHGLALGTEAAAAAAAAAQPLASQGASSSSHYPVQDQEHGRGSTEALAVGNAGVHGSGEAGGAGGGVSPEEVAQLQAALHASMAELEALQVHKGQLEAALLAEQRRVNEWYSRQGAPAAPSAALTPTPSPVKAAQPQAPSGDKKHDGPVPSVESGGAAFEETGWDPENAALQGGSSTFQRLAKQESGTPEQQQLLAWANSIRSSNPKARVEAPLPLASYSYLQHFVYCFYPPLYIAGPTITFNDFASQIAAPPRQSAREVSACKTPAKDATLIEEVHAGRKYIYMT</sequence>
<keyword evidence="6" id="KW-0732">Signal</keyword>
<feature type="chain" id="PRO_5030858854" evidence="6">
    <location>
        <begin position="23"/>
        <end position="301"/>
    </location>
</feature>
<reference evidence="7" key="1">
    <citation type="submission" date="2021-01" db="EMBL/GenBank/DDBJ databases">
        <authorList>
            <person name="Corre E."/>
            <person name="Pelletier E."/>
            <person name="Niang G."/>
            <person name="Scheremetjew M."/>
            <person name="Finn R."/>
            <person name="Kale V."/>
            <person name="Holt S."/>
            <person name="Cochrane G."/>
            <person name="Meng A."/>
            <person name="Brown T."/>
            <person name="Cohen L."/>
        </authorList>
    </citation>
    <scope>NUCLEOTIDE SEQUENCE</scope>
    <source>
        <strain evidence="7">CCMP1320</strain>
    </source>
</reference>
<comment type="subcellular location">
    <subcellularLocation>
        <location evidence="1">Membrane</location>
        <topology evidence="1">Multi-pass membrane protein</topology>
    </subcellularLocation>
</comment>
<accession>A0A7S3VI79</accession>
<dbReference type="InterPro" id="IPR004299">
    <property type="entry name" value="MBOAT_fam"/>
</dbReference>
<feature type="signal peptide" evidence="6">
    <location>
        <begin position="1"/>
        <end position="22"/>
    </location>
</feature>